<comment type="similarity">
    <text evidence="8">Belongs to the ustYa family.</text>
</comment>
<evidence type="ECO:0000256" key="6">
    <source>
        <dbReference type="ARBA" id="ARBA00023136"/>
    </source>
</evidence>
<dbReference type="Pfam" id="PF11807">
    <property type="entry name" value="UstYa"/>
    <property type="match status" value="1"/>
</dbReference>
<dbReference type="EMBL" id="JAULSV010000003">
    <property type="protein sequence ID" value="KAK0648123.1"/>
    <property type="molecule type" value="Genomic_DNA"/>
</dbReference>
<keyword evidence="6" id="KW-0472">Membrane</keyword>
<sequence>MSRLQDWYKGESDKEYLKFALGEEHIGDEHIYHCFDYIRQAIMCAGDTALEKARTMDGGRVVRGVDGWGVEHQCRDWDAIFQWAQEHRSGDLEGIDLDTTGLDIMEDIFGTAVLIRSKVYEPIS</sequence>
<dbReference type="InterPro" id="IPR021765">
    <property type="entry name" value="UstYa-like"/>
</dbReference>
<evidence type="ECO:0000313" key="9">
    <source>
        <dbReference type="EMBL" id="KAK0648123.1"/>
    </source>
</evidence>
<dbReference type="GO" id="GO:0016020">
    <property type="term" value="C:membrane"/>
    <property type="evidence" value="ECO:0007669"/>
    <property type="project" value="UniProtKB-SubCell"/>
</dbReference>
<keyword evidence="5" id="KW-0843">Virulence</keyword>
<protein>
    <submittedName>
        <fullName evidence="9">Uncharacterized protein</fullName>
    </submittedName>
</protein>
<keyword evidence="3" id="KW-0812">Transmembrane</keyword>
<evidence type="ECO:0000256" key="8">
    <source>
        <dbReference type="ARBA" id="ARBA00035112"/>
    </source>
</evidence>
<evidence type="ECO:0000256" key="2">
    <source>
        <dbReference type="ARBA" id="ARBA00004685"/>
    </source>
</evidence>
<comment type="subcellular location">
    <subcellularLocation>
        <location evidence="1">Membrane</location>
        <topology evidence="1">Single-pass membrane protein</topology>
    </subcellularLocation>
</comment>
<keyword evidence="7" id="KW-0325">Glycoprotein</keyword>
<evidence type="ECO:0000256" key="4">
    <source>
        <dbReference type="ARBA" id="ARBA00022989"/>
    </source>
</evidence>
<reference evidence="9" key="1">
    <citation type="submission" date="2023-06" db="EMBL/GenBank/DDBJ databases">
        <title>Genome-scale phylogeny and comparative genomics of the fungal order Sordariales.</title>
        <authorList>
            <consortium name="Lawrence Berkeley National Laboratory"/>
            <person name="Hensen N."/>
            <person name="Bonometti L."/>
            <person name="Westerberg I."/>
            <person name="Brannstrom I.O."/>
            <person name="Guillou S."/>
            <person name="Cros-Aarteil S."/>
            <person name="Calhoun S."/>
            <person name="Haridas S."/>
            <person name="Kuo A."/>
            <person name="Mondo S."/>
            <person name="Pangilinan J."/>
            <person name="Riley R."/>
            <person name="Labutti K."/>
            <person name="Andreopoulos B."/>
            <person name="Lipzen A."/>
            <person name="Chen C."/>
            <person name="Yanf M."/>
            <person name="Daum C."/>
            <person name="Ng V."/>
            <person name="Clum A."/>
            <person name="Steindorff A."/>
            <person name="Ohm R."/>
            <person name="Martin F."/>
            <person name="Silar P."/>
            <person name="Natvig D."/>
            <person name="Lalanne C."/>
            <person name="Gautier V."/>
            <person name="Ament-Velasquez S.L."/>
            <person name="Kruys A."/>
            <person name="Hutchinson M.I."/>
            <person name="Powell A.J."/>
            <person name="Barry K."/>
            <person name="Miller A.N."/>
            <person name="Grigoriev I.V."/>
            <person name="Debuchy R."/>
            <person name="Gladieux P."/>
            <person name="Thoren M.H."/>
            <person name="Johannesson H."/>
        </authorList>
    </citation>
    <scope>NUCLEOTIDE SEQUENCE</scope>
    <source>
        <strain evidence="9">SMH2532-1</strain>
    </source>
</reference>
<evidence type="ECO:0000256" key="7">
    <source>
        <dbReference type="ARBA" id="ARBA00023180"/>
    </source>
</evidence>
<evidence type="ECO:0000313" key="10">
    <source>
        <dbReference type="Proteomes" id="UP001174936"/>
    </source>
</evidence>
<evidence type="ECO:0000256" key="5">
    <source>
        <dbReference type="ARBA" id="ARBA00023026"/>
    </source>
</evidence>
<gene>
    <name evidence="9" type="ORF">B0T16DRAFT_407752</name>
</gene>
<proteinExistence type="inferred from homology"/>
<keyword evidence="10" id="KW-1185">Reference proteome</keyword>
<dbReference type="AlphaFoldDB" id="A0AA39Y8X9"/>
<evidence type="ECO:0000256" key="3">
    <source>
        <dbReference type="ARBA" id="ARBA00022692"/>
    </source>
</evidence>
<dbReference type="PANTHER" id="PTHR33365">
    <property type="entry name" value="YALI0B05434P"/>
    <property type="match status" value="1"/>
</dbReference>
<dbReference type="Proteomes" id="UP001174936">
    <property type="component" value="Unassembled WGS sequence"/>
</dbReference>
<dbReference type="GO" id="GO:0043386">
    <property type="term" value="P:mycotoxin biosynthetic process"/>
    <property type="evidence" value="ECO:0007669"/>
    <property type="project" value="InterPro"/>
</dbReference>
<evidence type="ECO:0000256" key="1">
    <source>
        <dbReference type="ARBA" id="ARBA00004167"/>
    </source>
</evidence>
<comment type="pathway">
    <text evidence="2">Mycotoxin biosynthesis.</text>
</comment>
<dbReference type="PANTHER" id="PTHR33365:SF4">
    <property type="entry name" value="CYCLOCHLOROTINE BIOSYNTHESIS PROTEIN O"/>
    <property type="match status" value="1"/>
</dbReference>
<keyword evidence="4" id="KW-1133">Transmembrane helix</keyword>
<accession>A0AA39Y8X9</accession>
<comment type="caution">
    <text evidence="9">The sequence shown here is derived from an EMBL/GenBank/DDBJ whole genome shotgun (WGS) entry which is preliminary data.</text>
</comment>
<name>A0AA39Y8X9_9PEZI</name>
<organism evidence="9 10">
    <name type="scientific">Cercophora newfieldiana</name>
    <dbReference type="NCBI Taxonomy" id="92897"/>
    <lineage>
        <taxon>Eukaryota</taxon>
        <taxon>Fungi</taxon>
        <taxon>Dikarya</taxon>
        <taxon>Ascomycota</taxon>
        <taxon>Pezizomycotina</taxon>
        <taxon>Sordariomycetes</taxon>
        <taxon>Sordariomycetidae</taxon>
        <taxon>Sordariales</taxon>
        <taxon>Lasiosphaeriaceae</taxon>
        <taxon>Cercophora</taxon>
    </lineage>
</organism>